<accession>A0A5C6A0F4</accession>
<feature type="region of interest" description="Disordered" evidence="1">
    <location>
        <begin position="84"/>
        <end position="143"/>
    </location>
</feature>
<reference evidence="2 3" key="1">
    <citation type="submission" date="2019-02" db="EMBL/GenBank/DDBJ databases">
        <title>Deep-cultivation of Planctomycetes and their phenomic and genomic characterization uncovers novel biology.</title>
        <authorList>
            <person name="Wiegand S."/>
            <person name="Jogler M."/>
            <person name="Boedeker C."/>
            <person name="Pinto D."/>
            <person name="Vollmers J."/>
            <person name="Rivas-Marin E."/>
            <person name="Kohn T."/>
            <person name="Peeters S.H."/>
            <person name="Heuer A."/>
            <person name="Rast P."/>
            <person name="Oberbeckmann S."/>
            <person name="Bunk B."/>
            <person name="Jeske O."/>
            <person name="Meyerdierks A."/>
            <person name="Storesund J.E."/>
            <person name="Kallscheuer N."/>
            <person name="Luecker S."/>
            <person name="Lage O.M."/>
            <person name="Pohl T."/>
            <person name="Merkel B.J."/>
            <person name="Hornburger P."/>
            <person name="Mueller R.-W."/>
            <person name="Bruemmer F."/>
            <person name="Labrenz M."/>
            <person name="Spormann A.M."/>
            <person name="Op Den Camp H."/>
            <person name="Overmann J."/>
            <person name="Amann R."/>
            <person name="Jetten M.S.M."/>
            <person name="Mascher T."/>
            <person name="Medema M.H."/>
            <person name="Devos D.P."/>
            <person name="Kaster A.-K."/>
            <person name="Ovreas L."/>
            <person name="Rohde M."/>
            <person name="Galperin M.Y."/>
            <person name="Jogler C."/>
        </authorList>
    </citation>
    <scope>NUCLEOTIDE SEQUENCE [LARGE SCALE GENOMIC DNA]</scope>
    <source>
        <strain evidence="2 3">Pla52n</strain>
    </source>
</reference>
<comment type="caution">
    <text evidence="2">The sequence shown here is derived from an EMBL/GenBank/DDBJ whole genome shotgun (WGS) entry which is preliminary data.</text>
</comment>
<keyword evidence="3" id="KW-1185">Reference proteome</keyword>
<evidence type="ECO:0000256" key="1">
    <source>
        <dbReference type="SAM" id="MobiDB-lite"/>
    </source>
</evidence>
<evidence type="ECO:0000313" key="2">
    <source>
        <dbReference type="EMBL" id="TWT92771.1"/>
    </source>
</evidence>
<evidence type="ECO:0000313" key="3">
    <source>
        <dbReference type="Proteomes" id="UP000320176"/>
    </source>
</evidence>
<proteinExistence type="predicted"/>
<organism evidence="2 3">
    <name type="scientific">Stieleria varia</name>
    <dbReference type="NCBI Taxonomy" id="2528005"/>
    <lineage>
        <taxon>Bacteria</taxon>
        <taxon>Pseudomonadati</taxon>
        <taxon>Planctomycetota</taxon>
        <taxon>Planctomycetia</taxon>
        <taxon>Pirellulales</taxon>
        <taxon>Pirellulaceae</taxon>
        <taxon>Stieleria</taxon>
    </lineage>
</organism>
<dbReference type="Proteomes" id="UP000320176">
    <property type="component" value="Unassembled WGS sequence"/>
</dbReference>
<sequence>MSLYIWNHFRTRPMPYEQEAPTGNTAARRVSAKKYSCCNPPHIFLPILSALCHNAALCLVADVVLCPCLLCCLLKKLAPLSPKNFAKQASHRQRRRRENIGGEGQGVRGHASPPDVRVNNQENANEIAVGWRKDSREGAKARS</sequence>
<dbReference type="AlphaFoldDB" id="A0A5C6A0F4"/>
<protein>
    <submittedName>
        <fullName evidence="2">Uncharacterized protein</fullName>
    </submittedName>
</protein>
<name>A0A5C6A0F4_9BACT</name>
<gene>
    <name evidence="2" type="ORF">Pla52n_61360</name>
</gene>
<feature type="compositionally biased region" description="Basic and acidic residues" evidence="1">
    <location>
        <begin position="131"/>
        <end position="143"/>
    </location>
</feature>
<dbReference type="EMBL" id="SJPN01000010">
    <property type="protein sequence ID" value="TWT92771.1"/>
    <property type="molecule type" value="Genomic_DNA"/>
</dbReference>